<proteinExistence type="predicted"/>
<sequence length="1323" mass="136673">MKRKRVRLLATGMVLVLAVGSSLVVTGPATAAGRTCQGFRATLVGTDKADTLTGTPGRDVILGLGGDDDISGLGGADVICGGPGQDVLRGGGGRDVLIGGGDEDLIVGGAGSDVAIGGGRPDLCHQVERAFRCRKARAGRITVSALSHTSAPATALRGFAPPRATVVVLGGLAPAKAVADADGVFRADVILLPGKRNDLQAVVRASGSTKQLSAKVTVWQRGGTATQQVSGRIVDPEGHGVAGAKVAYAGRSAVSAADGRYRLTGLPAGLVALRATKAGHLGGLSTVDTTGGQPVDILVQPIAAPVTLTSAGGTFQGAGYRIVVPRDAVARPTPLSITALVLSGTKDDYGLPVVDLSPSGLTFRRPITVELDPGVVGVAARDAGVVGLNPDTGRLTPLASRIVGGKLQVSLRTLDGMELRLPFDPAALGTPCTRYNPIAAVAVRDFYRGVLPPFLLARMGLDASLLWGRYLAGGRASTQRRTLTSFGQDAFRTSRFTVDARAGVAQDLGRALLGSATLPALRPPATPAEQQVKDFGVGQNLQINYAEVYSVPGNLAGGVGVSSPALGSVRDSRAIDGTITFTPEATDRGVLTRVSAKAGFKLTVLDSVDLCPGDVGASIEQFATIPLSRLEVTPIPILGGTFATPQLFIADPDLEPETYDVTRRYPGNDQDSDGVPDRQPWTGGTYRLDNCPAIANPDQADSDGDGVGDACDDSDDPEPDPGPRPPGAGSSFGDPHLLTFDSLAYDFQATGDYVAVTDPVDGFEIQYRFSRQTGGSPAISFNRGAAARVGDSVIAFGDDASTTPGAEMAATLDGRPLTVGTAPTELPGGATVRLIGSDRLVRWPDGTELRVGPRAAYSTVAVTVAPARYGRVAGLLGNADRDPRNDLTARDGTVVQDVRDRAQLYDGFGASWRATGTASLFRTPLPNLIGLPVLPSSITSISELSAEARAEAERICRDRGLQAGAGLEQCILDVGITGDPAFADLAAQLATRMLTVVDASALNPQVETTSAVTIGQRATGSLDTPFAVDVFTVNLTAGDGIRVESGGSCPSVGTFSVTLVSPTGRVITRTRGSECGSLGVSNVRESGVYQLRVQDTGGFTGAYAFTVSGTGLGLTCQANEVGPNDDGSSEEVSLPFSLDFDGRTFSTLWVNNNGNVTFDGPLSAYTPQDLSTFGRPIAAVWWADVDTRGTDNGQVRYGLGEVDGRRAFCVDSRDVGYYGGSDSKRNSFQLYLVDRSDVAAGAFDIVYRYTKLQWETGSASGGTGGLGGTSAAVGYTNGAGSVRELAGSRVPGSFLDTAPGSLVNTSTSTDEPGVHVFPIRRTR</sequence>
<dbReference type="PANTHER" id="PTHR13802:SF65">
    <property type="entry name" value="NIDOGEN"/>
    <property type="match status" value="1"/>
</dbReference>
<accession>A0ABQ4J1C7</accession>
<evidence type="ECO:0000313" key="7">
    <source>
        <dbReference type="Proteomes" id="UP000643165"/>
    </source>
</evidence>
<dbReference type="InterPro" id="IPR001343">
    <property type="entry name" value="Hemolysn_Ca-bd"/>
</dbReference>
<feature type="signal peptide" evidence="4">
    <location>
        <begin position="1"/>
        <end position="31"/>
    </location>
</feature>
<dbReference type="Pfam" id="PF00353">
    <property type="entry name" value="HemolysinCabind"/>
    <property type="match status" value="2"/>
</dbReference>
<reference evidence="6 7" key="1">
    <citation type="submission" date="2021-01" db="EMBL/GenBank/DDBJ databases">
        <title>Whole genome shotgun sequence of Verrucosispora lutea NBRC 106530.</title>
        <authorList>
            <person name="Komaki H."/>
            <person name="Tamura T."/>
        </authorList>
    </citation>
    <scope>NUCLEOTIDE SEQUENCE [LARGE SCALE GENOMIC DNA]</scope>
    <source>
        <strain evidence="6 7">NBRC 106530</strain>
    </source>
</reference>
<dbReference type="Gene3D" id="2.150.10.10">
    <property type="entry name" value="Serralysin-like metalloprotease, C-terminal"/>
    <property type="match status" value="1"/>
</dbReference>
<keyword evidence="2" id="KW-0472">Membrane</keyword>
<gene>
    <name evidence="6" type="ORF">Vlu01_45680</name>
</gene>
<feature type="chain" id="PRO_5047401536" description="VWFD domain-containing protein" evidence="4">
    <location>
        <begin position="32"/>
        <end position="1323"/>
    </location>
</feature>
<evidence type="ECO:0000256" key="2">
    <source>
        <dbReference type="ARBA" id="ARBA00023136"/>
    </source>
</evidence>
<dbReference type="SMART" id="SM00216">
    <property type="entry name" value="VWD"/>
    <property type="match status" value="1"/>
</dbReference>
<dbReference type="InterPro" id="IPR008969">
    <property type="entry name" value="CarboxyPept-like_regulatory"/>
</dbReference>
<keyword evidence="7" id="KW-1185">Reference proteome</keyword>
<dbReference type="Gene3D" id="4.10.1080.10">
    <property type="entry name" value="TSP type-3 repeat"/>
    <property type="match status" value="1"/>
</dbReference>
<dbReference type="InterPro" id="IPR003886">
    <property type="entry name" value="NIDO_dom"/>
</dbReference>
<dbReference type="InterPro" id="IPR051495">
    <property type="entry name" value="Epithelial_Barrier/Signaling"/>
</dbReference>
<feature type="domain" description="VWFD" evidence="5">
    <location>
        <begin position="727"/>
        <end position="920"/>
    </location>
</feature>
<comment type="caution">
    <text evidence="6">The sequence shown here is derived from an EMBL/GenBank/DDBJ whole genome shotgun (WGS) entry which is preliminary data.</text>
</comment>
<dbReference type="EMBL" id="BOPB01000029">
    <property type="protein sequence ID" value="GIJ23944.1"/>
    <property type="molecule type" value="Genomic_DNA"/>
</dbReference>
<evidence type="ECO:0000259" key="5">
    <source>
        <dbReference type="PROSITE" id="PS51233"/>
    </source>
</evidence>
<dbReference type="InterPro" id="IPR001846">
    <property type="entry name" value="VWF_type-D"/>
</dbReference>
<evidence type="ECO:0000313" key="6">
    <source>
        <dbReference type="EMBL" id="GIJ23944.1"/>
    </source>
</evidence>
<comment type="subcellular location">
    <subcellularLocation>
        <location evidence="1">Membrane</location>
    </subcellularLocation>
</comment>
<dbReference type="InterPro" id="IPR018511">
    <property type="entry name" value="Hemolysin-typ_Ca-bd_CS"/>
</dbReference>
<dbReference type="PROSITE" id="PS51233">
    <property type="entry name" value="VWFD"/>
    <property type="match status" value="1"/>
</dbReference>
<dbReference type="InterPro" id="IPR011049">
    <property type="entry name" value="Serralysin-like_metalloprot_C"/>
</dbReference>
<organism evidence="6 7">
    <name type="scientific">Micromonospora lutea</name>
    <dbReference type="NCBI Taxonomy" id="419825"/>
    <lineage>
        <taxon>Bacteria</taxon>
        <taxon>Bacillati</taxon>
        <taxon>Actinomycetota</taxon>
        <taxon>Actinomycetes</taxon>
        <taxon>Micromonosporales</taxon>
        <taxon>Micromonosporaceae</taxon>
        <taxon>Micromonospora</taxon>
    </lineage>
</organism>
<dbReference type="RefSeq" id="WP_204003038.1">
    <property type="nucleotide sequence ID" value="NZ_BOPB01000029.1"/>
</dbReference>
<dbReference type="InterPro" id="IPR028974">
    <property type="entry name" value="TSP_type-3_rpt"/>
</dbReference>
<evidence type="ECO:0000256" key="1">
    <source>
        <dbReference type="ARBA" id="ARBA00004370"/>
    </source>
</evidence>
<evidence type="ECO:0000256" key="3">
    <source>
        <dbReference type="SAM" id="MobiDB-lite"/>
    </source>
</evidence>
<dbReference type="Pfam" id="PF13620">
    <property type="entry name" value="CarboxypepD_reg"/>
    <property type="match status" value="1"/>
</dbReference>
<dbReference type="PANTHER" id="PTHR13802">
    <property type="entry name" value="MUCIN 4-RELATED"/>
    <property type="match status" value="1"/>
</dbReference>
<dbReference type="Gene3D" id="2.60.120.380">
    <property type="match status" value="1"/>
</dbReference>
<dbReference type="PROSITE" id="PS00330">
    <property type="entry name" value="HEMOLYSIN_CALCIUM"/>
    <property type="match status" value="3"/>
</dbReference>
<dbReference type="SUPFAM" id="SSF103647">
    <property type="entry name" value="TSP type-3 repeat"/>
    <property type="match status" value="1"/>
</dbReference>
<feature type="compositionally biased region" description="Acidic residues" evidence="3">
    <location>
        <begin position="700"/>
        <end position="719"/>
    </location>
</feature>
<keyword evidence="4" id="KW-0732">Signal</keyword>
<evidence type="ECO:0000256" key="4">
    <source>
        <dbReference type="SAM" id="SignalP"/>
    </source>
</evidence>
<dbReference type="Pfam" id="PF00094">
    <property type="entry name" value="VWD"/>
    <property type="match status" value="1"/>
</dbReference>
<dbReference type="SUPFAM" id="SSF49464">
    <property type="entry name" value="Carboxypeptidase regulatory domain-like"/>
    <property type="match status" value="1"/>
</dbReference>
<name>A0ABQ4J1C7_9ACTN</name>
<dbReference type="SUPFAM" id="SSF51120">
    <property type="entry name" value="beta-Roll"/>
    <property type="match status" value="1"/>
</dbReference>
<feature type="region of interest" description="Disordered" evidence="3">
    <location>
        <begin position="658"/>
        <end position="735"/>
    </location>
</feature>
<dbReference type="Gene3D" id="2.60.40.1120">
    <property type="entry name" value="Carboxypeptidase-like, regulatory domain"/>
    <property type="match status" value="1"/>
</dbReference>
<dbReference type="Pfam" id="PF06119">
    <property type="entry name" value="NIDO"/>
    <property type="match status" value="2"/>
</dbReference>
<protein>
    <recommendedName>
        <fullName evidence="5">VWFD domain-containing protein</fullName>
    </recommendedName>
</protein>
<dbReference type="Proteomes" id="UP000643165">
    <property type="component" value="Unassembled WGS sequence"/>
</dbReference>